<keyword evidence="1" id="KW-0812">Transmembrane</keyword>
<proteinExistence type="predicted"/>
<dbReference type="AlphaFoldDB" id="A0A9Q0FWN5"/>
<dbReference type="PANTHER" id="PTHR37904:SF2">
    <property type="entry name" value="OS10G0566900 PROTEIN"/>
    <property type="match status" value="1"/>
</dbReference>
<dbReference type="InterPro" id="IPR038985">
    <property type="entry name" value="OPRN-like"/>
</dbReference>
<dbReference type="EMBL" id="JAKUCV010003763">
    <property type="protein sequence ID" value="KAJ4837696.1"/>
    <property type="molecule type" value="Genomic_DNA"/>
</dbReference>
<organism evidence="2 3">
    <name type="scientific">Turnera subulata</name>
    <dbReference type="NCBI Taxonomy" id="218843"/>
    <lineage>
        <taxon>Eukaryota</taxon>
        <taxon>Viridiplantae</taxon>
        <taxon>Streptophyta</taxon>
        <taxon>Embryophyta</taxon>
        <taxon>Tracheophyta</taxon>
        <taxon>Spermatophyta</taxon>
        <taxon>Magnoliopsida</taxon>
        <taxon>eudicotyledons</taxon>
        <taxon>Gunneridae</taxon>
        <taxon>Pentapetalae</taxon>
        <taxon>rosids</taxon>
        <taxon>fabids</taxon>
        <taxon>Malpighiales</taxon>
        <taxon>Passifloraceae</taxon>
        <taxon>Turnera</taxon>
    </lineage>
</organism>
<accession>A0A9Q0FWN5</accession>
<feature type="transmembrane region" description="Helical" evidence="1">
    <location>
        <begin position="76"/>
        <end position="95"/>
    </location>
</feature>
<keyword evidence="1" id="KW-1133">Transmembrane helix</keyword>
<reference evidence="2" key="1">
    <citation type="submission" date="2022-02" db="EMBL/GenBank/DDBJ databases">
        <authorList>
            <person name="Henning P.M."/>
            <person name="McCubbin A.G."/>
            <person name="Shore J.S."/>
        </authorList>
    </citation>
    <scope>NUCLEOTIDE SEQUENCE</scope>
    <source>
        <strain evidence="2">F60SS</strain>
        <tissue evidence="2">Leaves</tissue>
    </source>
</reference>
<dbReference type="OrthoDB" id="2018540at2759"/>
<feature type="transmembrane region" description="Helical" evidence="1">
    <location>
        <begin position="101"/>
        <end position="124"/>
    </location>
</feature>
<dbReference type="InterPro" id="IPR029159">
    <property type="entry name" value="CA109-like"/>
</dbReference>
<reference evidence="2" key="2">
    <citation type="journal article" date="2023" name="Plants (Basel)">
        <title>Annotation of the Turnera subulata (Passifloraceae) Draft Genome Reveals the S-Locus Evolved after the Divergence of Turneroideae from Passifloroideae in a Stepwise Manner.</title>
        <authorList>
            <person name="Henning P.M."/>
            <person name="Roalson E.H."/>
            <person name="Mir W."/>
            <person name="McCubbin A.G."/>
            <person name="Shore J.S."/>
        </authorList>
    </citation>
    <scope>NUCLEOTIDE SEQUENCE</scope>
    <source>
        <strain evidence="2">F60SS</strain>
    </source>
</reference>
<sequence>MEGMVKKYQQRFRKVRDLMEQWDGLQSRLISGFRDASYIIIRLPLLQDPKNYGALDSVGGINDAVFRNRFHSLQTTLLSINKTLLSFFPLIYLSVNSAMLHYSLASFCLFLCVIDCCWMGFQFFNRIGDCFRGWIFREEIKGIVLSMERLCNEARQLVKGGSGSGHLTAKQLQLRVGVKPCLADCLDGLAILHDMHRSEYLLKCSLVSALSTLALKPSSSDLGPLEQLLVDQPNIPKDEVQFIFDIIFPEEIR</sequence>
<dbReference type="PANTHER" id="PTHR37904">
    <property type="entry name" value="OS10G0566900 PROTEIN"/>
    <property type="match status" value="1"/>
</dbReference>
<name>A0A9Q0FWN5_9ROSI</name>
<evidence type="ECO:0000256" key="1">
    <source>
        <dbReference type="SAM" id="Phobius"/>
    </source>
</evidence>
<evidence type="ECO:0000313" key="3">
    <source>
        <dbReference type="Proteomes" id="UP001141552"/>
    </source>
</evidence>
<evidence type="ECO:0000313" key="2">
    <source>
        <dbReference type="EMBL" id="KAJ4837696.1"/>
    </source>
</evidence>
<keyword evidence="1" id="KW-0472">Membrane</keyword>
<comment type="caution">
    <text evidence="2">The sequence shown here is derived from an EMBL/GenBank/DDBJ whole genome shotgun (WGS) entry which is preliminary data.</text>
</comment>
<protein>
    <submittedName>
        <fullName evidence="2">Uncharacterized protein</fullName>
    </submittedName>
</protein>
<dbReference type="Proteomes" id="UP001141552">
    <property type="component" value="Unassembled WGS sequence"/>
</dbReference>
<keyword evidence="3" id="KW-1185">Reference proteome</keyword>
<dbReference type="Pfam" id="PF15011">
    <property type="entry name" value="CA109-like"/>
    <property type="match status" value="2"/>
</dbReference>
<gene>
    <name evidence="2" type="ORF">Tsubulata_035011</name>
</gene>